<keyword evidence="1" id="KW-1133">Transmembrane helix</keyword>
<organism evidence="2 3">
    <name type="scientific">Lentinula raphanica</name>
    <dbReference type="NCBI Taxonomy" id="153919"/>
    <lineage>
        <taxon>Eukaryota</taxon>
        <taxon>Fungi</taxon>
        <taxon>Dikarya</taxon>
        <taxon>Basidiomycota</taxon>
        <taxon>Agaricomycotina</taxon>
        <taxon>Agaricomycetes</taxon>
        <taxon>Agaricomycetidae</taxon>
        <taxon>Agaricales</taxon>
        <taxon>Marasmiineae</taxon>
        <taxon>Omphalotaceae</taxon>
        <taxon>Lentinula</taxon>
    </lineage>
</organism>
<keyword evidence="1" id="KW-0472">Membrane</keyword>
<gene>
    <name evidence="2" type="ORF">F5878DRAFT_56683</name>
</gene>
<evidence type="ECO:0000313" key="3">
    <source>
        <dbReference type="Proteomes" id="UP001163846"/>
    </source>
</evidence>
<keyword evidence="1" id="KW-0812">Transmembrane</keyword>
<name>A0AA38PD21_9AGAR</name>
<dbReference type="EMBL" id="MU806069">
    <property type="protein sequence ID" value="KAJ3840663.1"/>
    <property type="molecule type" value="Genomic_DNA"/>
</dbReference>
<feature type="transmembrane region" description="Helical" evidence="1">
    <location>
        <begin position="74"/>
        <end position="95"/>
    </location>
</feature>
<reference evidence="2" key="1">
    <citation type="submission" date="2022-08" db="EMBL/GenBank/DDBJ databases">
        <authorList>
            <consortium name="DOE Joint Genome Institute"/>
            <person name="Min B."/>
            <person name="Riley R."/>
            <person name="Sierra-Patev S."/>
            <person name="Naranjo-Ortiz M."/>
            <person name="Looney B."/>
            <person name="Konkel Z."/>
            <person name="Slot J.C."/>
            <person name="Sakamoto Y."/>
            <person name="Steenwyk J.L."/>
            <person name="Rokas A."/>
            <person name="Carro J."/>
            <person name="Camarero S."/>
            <person name="Ferreira P."/>
            <person name="Molpeceres G."/>
            <person name="Ruiz-Duenas F.J."/>
            <person name="Serrano A."/>
            <person name="Henrissat B."/>
            <person name="Drula E."/>
            <person name="Hughes K.W."/>
            <person name="Mata J.L."/>
            <person name="Ishikawa N.K."/>
            <person name="Vargas-Isla R."/>
            <person name="Ushijima S."/>
            <person name="Smith C.A."/>
            <person name="Ahrendt S."/>
            <person name="Andreopoulos W."/>
            <person name="He G."/>
            <person name="Labutti K."/>
            <person name="Lipzen A."/>
            <person name="Ng V."/>
            <person name="Sandor L."/>
            <person name="Barry K."/>
            <person name="Martinez A.T."/>
            <person name="Xiao Y."/>
            <person name="Gibbons J.G."/>
            <person name="Terashima K."/>
            <person name="Hibbett D.S."/>
            <person name="Grigoriev I.V."/>
        </authorList>
    </citation>
    <scope>NUCLEOTIDE SEQUENCE</scope>
    <source>
        <strain evidence="2">TFB9207</strain>
    </source>
</reference>
<comment type="caution">
    <text evidence="2">The sequence shown here is derived from an EMBL/GenBank/DDBJ whole genome shotgun (WGS) entry which is preliminary data.</text>
</comment>
<proteinExistence type="predicted"/>
<dbReference type="Proteomes" id="UP001163846">
    <property type="component" value="Unassembled WGS sequence"/>
</dbReference>
<keyword evidence="3" id="KW-1185">Reference proteome</keyword>
<accession>A0AA38PD21</accession>
<dbReference type="AlphaFoldDB" id="A0AA38PD21"/>
<feature type="transmembrane region" description="Helical" evidence="1">
    <location>
        <begin position="20"/>
        <end position="38"/>
    </location>
</feature>
<protein>
    <submittedName>
        <fullName evidence="2">Uncharacterized protein</fullName>
    </submittedName>
</protein>
<sequence length="125" mass="14317">MLWHHPLIQFYSLHLYHQTLVVCSSLFILSISFFVIILPTPELSLYSISTYFTTTLSSSIASRRIRVRSFTQSCSSFASPLLSLILIISQVLFLFPPRPNTSLAILQLLHKHIVLLLNMIIDITR</sequence>
<evidence type="ECO:0000313" key="2">
    <source>
        <dbReference type="EMBL" id="KAJ3840663.1"/>
    </source>
</evidence>
<evidence type="ECO:0000256" key="1">
    <source>
        <dbReference type="SAM" id="Phobius"/>
    </source>
</evidence>